<dbReference type="Gene3D" id="4.10.60.10">
    <property type="entry name" value="Zinc finger, CCHC-type"/>
    <property type="match status" value="1"/>
</dbReference>
<dbReference type="PANTHER" id="PTHR33325:SF11">
    <property type="entry name" value="COLD SHOCK DOMAIN-CONTAINING PROTEIN 4-LIKE"/>
    <property type="match status" value="1"/>
</dbReference>
<gene>
    <name evidence="4" type="ORF">OSB04_028411</name>
</gene>
<name>A0AA38SFP6_9ASTR</name>
<proteinExistence type="predicted"/>
<evidence type="ECO:0000313" key="5">
    <source>
        <dbReference type="Proteomes" id="UP001172457"/>
    </source>
</evidence>
<dbReference type="InterPro" id="IPR036875">
    <property type="entry name" value="Znf_CCHC_sf"/>
</dbReference>
<feature type="compositionally biased region" description="Gly residues" evidence="2">
    <location>
        <begin position="223"/>
        <end position="235"/>
    </location>
</feature>
<keyword evidence="1" id="KW-0863">Zinc-finger</keyword>
<keyword evidence="1" id="KW-0862">Zinc</keyword>
<comment type="caution">
    <text evidence="4">The sequence shown here is derived from an EMBL/GenBank/DDBJ whole genome shotgun (WGS) entry which is preliminary data.</text>
</comment>
<feature type="domain" description="CCHC-type" evidence="3">
    <location>
        <begin position="279"/>
        <end position="293"/>
    </location>
</feature>
<protein>
    <recommendedName>
        <fullName evidence="3">CCHC-type domain-containing protein</fullName>
    </recommendedName>
</protein>
<dbReference type="GO" id="GO:0003676">
    <property type="term" value="F:nucleic acid binding"/>
    <property type="evidence" value="ECO:0007669"/>
    <property type="project" value="InterPro"/>
</dbReference>
<dbReference type="InterPro" id="IPR001878">
    <property type="entry name" value="Znf_CCHC"/>
</dbReference>
<dbReference type="PROSITE" id="PS50158">
    <property type="entry name" value="ZF_CCHC"/>
    <property type="match status" value="1"/>
</dbReference>
<dbReference type="Proteomes" id="UP001172457">
    <property type="component" value="Chromosome 7"/>
</dbReference>
<reference evidence="4" key="1">
    <citation type="submission" date="2023-03" db="EMBL/GenBank/DDBJ databases">
        <title>Chromosome-scale reference genome and RAD-based genetic map of yellow starthistle (Centaurea solstitialis) reveal putative structural variation and QTLs associated with invader traits.</title>
        <authorList>
            <person name="Reatini B."/>
            <person name="Cang F.A."/>
            <person name="Jiang Q."/>
            <person name="Mckibben M.T.W."/>
            <person name="Barker M.S."/>
            <person name="Rieseberg L.H."/>
            <person name="Dlugosch K.M."/>
        </authorList>
    </citation>
    <scope>NUCLEOTIDE SEQUENCE</scope>
    <source>
        <strain evidence="4">CAN-66</strain>
        <tissue evidence="4">Leaf</tissue>
    </source>
</reference>
<feature type="region of interest" description="Disordered" evidence="2">
    <location>
        <begin position="198"/>
        <end position="270"/>
    </location>
</feature>
<evidence type="ECO:0000256" key="1">
    <source>
        <dbReference type="PROSITE-ProRule" id="PRU00047"/>
    </source>
</evidence>
<evidence type="ECO:0000256" key="2">
    <source>
        <dbReference type="SAM" id="MobiDB-lite"/>
    </source>
</evidence>
<dbReference type="GO" id="GO:0008270">
    <property type="term" value="F:zinc ion binding"/>
    <property type="evidence" value="ECO:0007669"/>
    <property type="project" value="UniProtKB-KW"/>
</dbReference>
<organism evidence="4 5">
    <name type="scientific">Centaurea solstitialis</name>
    <name type="common">yellow star-thistle</name>
    <dbReference type="NCBI Taxonomy" id="347529"/>
    <lineage>
        <taxon>Eukaryota</taxon>
        <taxon>Viridiplantae</taxon>
        <taxon>Streptophyta</taxon>
        <taxon>Embryophyta</taxon>
        <taxon>Tracheophyta</taxon>
        <taxon>Spermatophyta</taxon>
        <taxon>Magnoliopsida</taxon>
        <taxon>eudicotyledons</taxon>
        <taxon>Gunneridae</taxon>
        <taxon>Pentapetalae</taxon>
        <taxon>asterids</taxon>
        <taxon>campanulids</taxon>
        <taxon>Asterales</taxon>
        <taxon>Asteraceae</taxon>
        <taxon>Carduoideae</taxon>
        <taxon>Cardueae</taxon>
        <taxon>Centaureinae</taxon>
        <taxon>Centaurea</taxon>
    </lineage>
</organism>
<dbReference type="AlphaFoldDB" id="A0AA38SFP6"/>
<keyword evidence="1" id="KW-0479">Metal-binding</keyword>
<dbReference type="SUPFAM" id="SSF57756">
    <property type="entry name" value="Retrovirus zinc finger-like domains"/>
    <property type="match status" value="1"/>
</dbReference>
<dbReference type="PANTHER" id="PTHR33325">
    <property type="entry name" value="ZINC FINGER, CCHC-TYPE-RELATED"/>
    <property type="match status" value="1"/>
</dbReference>
<dbReference type="EMBL" id="JARYMX010000007">
    <property type="protein sequence ID" value="KAJ9541905.1"/>
    <property type="molecule type" value="Genomic_DNA"/>
</dbReference>
<sequence>MRYHMFCRTIYGKYCKTRVCGTRYLGKNYPSWKLDAEIHLDAKGLGNTIKNGNEASIQDKAKAMIFLRHHLHESLKAEYLTVKDPQELWINLKDRFDHLKTVMLPKARYGWIHLRLQDFKSVSDYNSTVFKIVSELKMCGEKITDDDMLEKTFSTFHATNVLLQQQYHEKGFKKYSELISCLLVAEQNNELLLKNHEARPTGSAPSPEVNWANHGKYERGQSYGRGRGGGRGGGRGRNHNNFSRGPYHKNFSHSNKWNNNQQAKENSVANPPKHMDSFCHRCGSKGHFSRTCRTPKHLVELYQYSIKNKNKNIDTNVTLAIDDIEANHTEGKTAPNEDFFDDLENILDIGGDTGNGHLDAHDFHEEHI</sequence>
<keyword evidence="5" id="KW-1185">Reference proteome</keyword>
<evidence type="ECO:0000259" key="3">
    <source>
        <dbReference type="PROSITE" id="PS50158"/>
    </source>
</evidence>
<accession>A0AA38SFP6</accession>
<feature type="compositionally biased region" description="Polar residues" evidence="2">
    <location>
        <begin position="252"/>
        <end position="269"/>
    </location>
</feature>
<evidence type="ECO:0000313" key="4">
    <source>
        <dbReference type="EMBL" id="KAJ9541905.1"/>
    </source>
</evidence>